<protein>
    <submittedName>
        <fullName evidence="1">Uncharacterized protein isoform X2</fullName>
    </submittedName>
</protein>
<gene>
    <name evidence="1" type="primary">LOC107759281</name>
</gene>
<reference evidence="1" key="1">
    <citation type="submission" date="2025-08" db="UniProtKB">
        <authorList>
            <consortium name="RefSeq"/>
        </authorList>
    </citation>
    <scope>IDENTIFICATION</scope>
</reference>
<organism evidence="1">
    <name type="scientific">Nicotiana tabacum</name>
    <name type="common">Common tobacco</name>
    <dbReference type="NCBI Taxonomy" id="4097"/>
    <lineage>
        <taxon>Eukaryota</taxon>
        <taxon>Viridiplantae</taxon>
        <taxon>Streptophyta</taxon>
        <taxon>Embryophyta</taxon>
        <taxon>Tracheophyta</taxon>
        <taxon>Spermatophyta</taxon>
        <taxon>Magnoliopsida</taxon>
        <taxon>eudicotyledons</taxon>
        <taxon>Gunneridae</taxon>
        <taxon>Pentapetalae</taxon>
        <taxon>asterids</taxon>
        <taxon>lamiids</taxon>
        <taxon>Solanales</taxon>
        <taxon>Solanaceae</taxon>
        <taxon>Nicotianoideae</taxon>
        <taxon>Nicotianeae</taxon>
        <taxon>Nicotiana</taxon>
    </lineage>
</organism>
<dbReference type="RefSeq" id="XP_016432655.1">
    <property type="nucleotide sequence ID" value="XM_016577169.1"/>
</dbReference>
<sequence>MAATHEENDIFRECLTGIEECPDLDASFIFDEAEKLLKQAVSLHRRTFAKSRTEIFRCETELKKVSKERDSLKILYVKKEGEIIDLRVELTKACQERSKFIKKFHQKGESVLQLLEDPKMKEAETLGWRQGMDNLVSEKETLRE</sequence>
<dbReference type="AlphaFoldDB" id="A0A1S3WY88"/>
<name>A0A1S3WY88_TOBAC</name>
<evidence type="ECO:0000313" key="1">
    <source>
        <dbReference type="RefSeq" id="XP_016432655.1"/>
    </source>
</evidence>
<accession>A0A1S3WY88</accession>
<proteinExistence type="predicted"/>